<dbReference type="GO" id="GO:0140469">
    <property type="term" value="P:GCN2-mediated signaling"/>
    <property type="evidence" value="ECO:0007669"/>
    <property type="project" value="TreeGrafter"/>
</dbReference>
<comment type="similarity">
    <text evidence="2">Belongs to the IMPACT family.</text>
</comment>
<gene>
    <name evidence="8" type="ORF">g.13141</name>
</gene>
<dbReference type="Pfam" id="PF05773">
    <property type="entry name" value="RWD"/>
    <property type="match status" value="1"/>
</dbReference>
<dbReference type="CDD" id="cd23821">
    <property type="entry name" value="RWD_IMPACT"/>
    <property type="match status" value="1"/>
</dbReference>
<dbReference type="Gene3D" id="3.30.230.30">
    <property type="entry name" value="Impact, N-terminal domain"/>
    <property type="match status" value="1"/>
</dbReference>
<dbReference type="InterPro" id="IPR023582">
    <property type="entry name" value="Impact"/>
</dbReference>
<protein>
    <recommendedName>
        <fullName evidence="7">RWD domain-containing protein</fullName>
    </recommendedName>
</protein>
<evidence type="ECO:0000313" key="8">
    <source>
        <dbReference type="EMBL" id="JAS68418.1"/>
    </source>
</evidence>
<dbReference type="PANTHER" id="PTHR16301:SF25">
    <property type="entry name" value="PROTEIN IMPACT"/>
    <property type="match status" value="1"/>
</dbReference>
<dbReference type="Gene3D" id="3.10.110.10">
    <property type="entry name" value="Ubiquitin Conjugating Enzyme"/>
    <property type="match status" value="1"/>
</dbReference>
<dbReference type="SUPFAM" id="SSF54495">
    <property type="entry name" value="UBC-like"/>
    <property type="match status" value="1"/>
</dbReference>
<dbReference type="GO" id="GO:0006446">
    <property type="term" value="P:regulation of translational initiation"/>
    <property type="evidence" value="ECO:0007669"/>
    <property type="project" value="TreeGrafter"/>
</dbReference>
<organism evidence="8">
    <name type="scientific">Cuerna arida</name>
    <dbReference type="NCBI Taxonomy" id="1464854"/>
    <lineage>
        <taxon>Eukaryota</taxon>
        <taxon>Metazoa</taxon>
        <taxon>Ecdysozoa</taxon>
        <taxon>Arthropoda</taxon>
        <taxon>Hexapoda</taxon>
        <taxon>Insecta</taxon>
        <taxon>Pterygota</taxon>
        <taxon>Neoptera</taxon>
        <taxon>Paraneoptera</taxon>
        <taxon>Hemiptera</taxon>
        <taxon>Auchenorrhyncha</taxon>
        <taxon>Membracoidea</taxon>
        <taxon>Cicadellidae</taxon>
        <taxon>Cicadellinae</taxon>
        <taxon>Proconiini</taxon>
        <taxon>Cuerna</taxon>
    </lineage>
</organism>
<dbReference type="PANTHER" id="PTHR16301">
    <property type="entry name" value="IMPACT-RELATED"/>
    <property type="match status" value="1"/>
</dbReference>
<dbReference type="InterPro" id="IPR006575">
    <property type="entry name" value="RWD_dom"/>
</dbReference>
<feature type="domain" description="RWD" evidence="7">
    <location>
        <begin position="9"/>
        <end position="107"/>
    </location>
</feature>
<accession>A0A1B6H196</accession>
<proteinExistence type="inferred from homology"/>
<dbReference type="InterPro" id="IPR036956">
    <property type="entry name" value="Impact_N_sf"/>
</dbReference>
<dbReference type="EMBL" id="GECZ01001351">
    <property type="protein sequence ID" value="JAS68418.1"/>
    <property type="molecule type" value="Transcribed_RNA"/>
</dbReference>
<reference evidence="8" key="1">
    <citation type="submission" date="2015-11" db="EMBL/GenBank/DDBJ databases">
        <title>De novo transcriptome assembly of four potential Pierce s Disease insect vectors from Arizona vineyards.</title>
        <authorList>
            <person name="Tassone E.E."/>
        </authorList>
    </citation>
    <scope>NUCLEOTIDE SEQUENCE</scope>
</reference>
<evidence type="ECO:0000256" key="2">
    <source>
        <dbReference type="ARBA" id="ARBA00007665"/>
    </source>
</evidence>
<evidence type="ECO:0000259" key="7">
    <source>
        <dbReference type="PROSITE" id="PS50908"/>
    </source>
</evidence>
<evidence type="ECO:0000256" key="5">
    <source>
        <dbReference type="ARBA" id="ARBA00022845"/>
    </source>
</evidence>
<dbReference type="GO" id="GO:0005737">
    <property type="term" value="C:cytoplasm"/>
    <property type="evidence" value="ECO:0007669"/>
    <property type="project" value="UniProtKB-SubCell"/>
</dbReference>
<dbReference type="SUPFAM" id="SSF54211">
    <property type="entry name" value="Ribosomal protein S5 domain 2-like"/>
    <property type="match status" value="1"/>
</dbReference>
<dbReference type="InterPro" id="IPR016135">
    <property type="entry name" value="UBQ-conjugating_enzyme/RWD"/>
</dbReference>
<evidence type="ECO:0000256" key="4">
    <source>
        <dbReference type="ARBA" id="ARBA00022491"/>
    </source>
</evidence>
<dbReference type="InterPro" id="IPR020568">
    <property type="entry name" value="Ribosomal_Su5_D2-typ_SF"/>
</dbReference>
<evidence type="ECO:0000256" key="6">
    <source>
        <dbReference type="ARBA" id="ARBA00023016"/>
    </source>
</evidence>
<dbReference type="AlphaFoldDB" id="A0A1B6H196"/>
<dbReference type="PROSITE" id="PS50908">
    <property type="entry name" value="RWD"/>
    <property type="match status" value="1"/>
</dbReference>
<dbReference type="SMART" id="SM00591">
    <property type="entry name" value="RWD"/>
    <property type="match status" value="1"/>
</dbReference>
<evidence type="ECO:0000256" key="1">
    <source>
        <dbReference type="ARBA" id="ARBA00004496"/>
    </source>
</evidence>
<keyword evidence="3" id="KW-0963">Cytoplasm</keyword>
<evidence type="ECO:0000256" key="3">
    <source>
        <dbReference type="ARBA" id="ARBA00022490"/>
    </source>
</evidence>
<keyword evidence="6" id="KW-0346">Stress response</keyword>
<keyword evidence="5" id="KW-0810">Translation regulation</keyword>
<dbReference type="InterPro" id="IPR001498">
    <property type="entry name" value="Impact_N"/>
</dbReference>
<comment type="subcellular location">
    <subcellularLocation>
        <location evidence="1">Cytoplasm</location>
    </subcellularLocation>
</comment>
<name>A0A1B6H196_9HEMI</name>
<sequence length="266" mass="30146">MENKQRQTDEVEALCSIYGDQWQTEDEPNQTYCVAITEGKCDAMLHIKLPPEYPSSAPPQYQLSAPTLSRSDKQSLSDRLESIYLDNIGESIIYQWVEATREFLQIKFLNKNISEPEPEIIDSDVKMISQEPSIIRRLEIFHGEVITDRKSKFQGHAAVVTSVDQVKDMLSTLLENKKFAQATHNIYAYRVLKDGLPGCMAQDCDDDGENAAGSRLLHLLQTMGAMNVMVVVSRWYGGVHLGPDRFRHINNAARQVLQQLGFVNKK</sequence>
<dbReference type="Pfam" id="PF01205">
    <property type="entry name" value="Impact_N"/>
    <property type="match status" value="1"/>
</dbReference>
<keyword evidence="4" id="KW-0678">Repressor</keyword>